<dbReference type="Proteomes" id="UP001589774">
    <property type="component" value="Unassembled WGS sequence"/>
</dbReference>
<evidence type="ECO:0000256" key="4">
    <source>
        <dbReference type="PROSITE-ProRule" id="PRU00742"/>
    </source>
</evidence>
<dbReference type="GO" id="GO:0016787">
    <property type="term" value="F:hydrolase activity"/>
    <property type="evidence" value="ECO:0007669"/>
    <property type="project" value="UniProtKB-KW"/>
</dbReference>
<dbReference type="PROSITE" id="PS51409">
    <property type="entry name" value="ARGINASE_2"/>
    <property type="match status" value="1"/>
</dbReference>
<keyword evidence="2 5" id="KW-0378">Hydrolase</keyword>
<keyword evidence="3" id="KW-0464">Manganese</keyword>
<dbReference type="InterPro" id="IPR006035">
    <property type="entry name" value="Ureohydrolase"/>
</dbReference>
<dbReference type="EC" id="3.5.3.-" evidence="5"/>
<comment type="caution">
    <text evidence="5">The sequence shown here is derived from an EMBL/GenBank/DDBJ whole genome shotgun (WGS) entry which is preliminary data.</text>
</comment>
<dbReference type="RefSeq" id="WP_130857653.1">
    <property type="nucleotide sequence ID" value="NZ_JBHLWO010000002.1"/>
</dbReference>
<dbReference type="SUPFAM" id="SSF52768">
    <property type="entry name" value="Arginase/deacetylase"/>
    <property type="match status" value="1"/>
</dbReference>
<dbReference type="PRINTS" id="PR00116">
    <property type="entry name" value="ARGINASE"/>
</dbReference>
<evidence type="ECO:0000256" key="1">
    <source>
        <dbReference type="ARBA" id="ARBA00022723"/>
    </source>
</evidence>
<keyword evidence="1" id="KW-0479">Metal-binding</keyword>
<protein>
    <submittedName>
        <fullName evidence="5">Arginase family protein</fullName>
        <ecNumber evidence="5">3.5.3.-</ecNumber>
    </submittedName>
</protein>
<dbReference type="Gene3D" id="3.40.800.10">
    <property type="entry name" value="Ureohydrolase domain"/>
    <property type="match status" value="1"/>
</dbReference>
<name>A0ABV6HKJ5_9SPHI</name>
<organism evidence="5 6">
    <name type="scientific">Olivibacter oleidegradans</name>
    <dbReference type="NCBI Taxonomy" id="760123"/>
    <lineage>
        <taxon>Bacteria</taxon>
        <taxon>Pseudomonadati</taxon>
        <taxon>Bacteroidota</taxon>
        <taxon>Sphingobacteriia</taxon>
        <taxon>Sphingobacteriales</taxon>
        <taxon>Sphingobacteriaceae</taxon>
        <taxon>Olivibacter</taxon>
    </lineage>
</organism>
<proteinExistence type="inferred from homology"/>
<keyword evidence="6" id="KW-1185">Reference proteome</keyword>
<evidence type="ECO:0000256" key="2">
    <source>
        <dbReference type="ARBA" id="ARBA00022801"/>
    </source>
</evidence>
<evidence type="ECO:0000313" key="5">
    <source>
        <dbReference type="EMBL" id="MFC0318478.1"/>
    </source>
</evidence>
<dbReference type="CDD" id="cd09999">
    <property type="entry name" value="Arginase-like_1"/>
    <property type="match status" value="1"/>
</dbReference>
<dbReference type="Pfam" id="PF00491">
    <property type="entry name" value="Arginase"/>
    <property type="match status" value="1"/>
</dbReference>
<gene>
    <name evidence="5" type="ORF">ACFFI0_09165</name>
</gene>
<accession>A0ABV6HKJ5</accession>
<dbReference type="PANTHER" id="PTHR43782:SF3">
    <property type="entry name" value="ARGINASE"/>
    <property type="match status" value="1"/>
</dbReference>
<comment type="similarity">
    <text evidence="4">Belongs to the arginase family.</text>
</comment>
<sequence length="299" mass="33490">MKNVYILECPSNLGLKEPYPGHEPGVRMLPNWLKQWGLYDSIPSIRVTRLEAPAYTMNLDKESGVRNADAIVDYALTQKRFFEKEIKDSVFPFVLGGDCSVLLGPLLALAERGRHALFYLDGHTDFIWPSLSQTGGAGGMAAAFAAGRGPEKMTNISSLKPYIDEQHVWCVGNREYVDWYEQAIIESKATYIPLYQLRSRGIQSCVASFLNHVEKEELSGFWIHFDVDVLNDKLMPAVDSRSPDGLAYEELVELLVPLLDSPKVAGMTLTILDPDLDPSGLHTKKFVEQISYIFKEICG</sequence>
<dbReference type="InterPro" id="IPR023696">
    <property type="entry name" value="Ureohydrolase_dom_sf"/>
</dbReference>
<reference evidence="5 6" key="1">
    <citation type="submission" date="2024-09" db="EMBL/GenBank/DDBJ databases">
        <authorList>
            <person name="Sun Q."/>
            <person name="Mori K."/>
        </authorList>
    </citation>
    <scope>NUCLEOTIDE SEQUENCE [LARGE SCALE GENOMIC DNA]</scope>
    <source>
        <strain evidence="5 6">CCM 7765</strain>
    </source>
</reference>
<dbReference type="PANTHER" id="PTHR43782">
    <property type="entry name" value="ARGINASE"/>
    <property type="match status" value="1"/>
</dbReference>
<evidence type="ECO:0000256" key="3">
    <source>
        <dbReference type="ARBA" id="ARBA00023211"/>
    </source>
</evidence>
<evidence type="ECO:0000313" key="6">
    <source>
        <dbReference type="Proteomes" id="UP001589774"/>
    </source>
</evidence>
<dbReference type="EMBL" id="JBHLWO010000002">
    <property type="protein sequence ID" value="MFC0318478.1"/>
    <property type="molecule type" value="Genomic_DNA"/>
</dbReference>